<organism evidence="2 3">
    <name type="scientific">Candidatus Desantisbacteria bacterium CG1_02_38_46</name>
    <dbReference type="NCBI Taxonomy" id="1817893"/>
    <lineage>
        <taxon>Bacteria</taxon>
        <taxon>Candidatus Desantisiibacteriota</taxon>
    </lineage>
</organism>
<reference evidence="2 3" key="1">
    <citation type="journal article" date="2016" name="Environ. Microbiol.">
        <title>Genomic resolution of a cold subsurface aquifer community provides metabolic insights for novel microbes adapted to high CO concentrations.</title>
        <authorList>
            <person name="Probst A.J."/>
            <person name="Castelle C.J."/>
            <person name="Singh A."/>
            <person name="Brown C.T."/>
            <person name="Anantharaman K."/>
            <person name="Sharon I."/>
            <person name="Hug L.A."/>
            <person name="Burstein D."/>
            <person name="Emerson J.B."/>
            <person name="Thomas B.C."/>
            <person name="Banfield J.F."/>
        </authorList>
    </citation>
    <scope>NUCLEOTIDE SEQUENCE [LARGE SCALE GENOMIC DNA]</scope>
    <source>
        <strain evidence="2">CG1_02_38_46</strain>
    </source>
</reference>
<proteinExistence type="predicted"/>
<dbReference type="STRING" id="1817893.AUJ66_08060"/>
<dbReference type="CDD" id="cd00093">
    <property type="entry name" value="HTH_XRE"/>
    <property type="match status" value="1"/>
</dbReference>
<accession>A0A1J4S957</accession>
<evidence type="ECO:0000259" key="1">
    <source>
        <dbReference type="PROSITE" id="PS50943"/>
    </source>
</evidence>
<evidence type="ECO:0000313" key="3">
    <source>
        <dbReference type="Proteomes" id="UP000182278"/>
    </source>
</evidence>
<dbReference type="Pfam" id="PF01381">
    <property type="entry name" value="HTH_3"/>
    <property type="match status" value="1"/>
</dbReference>
<dbReference type="PROSITE" id="PS50943">
    <property type="entry name" value="HTH_CROC1"/>
    <property type="match status" value="1"/>
</dbReference>
<dbReference type="SUPFAM" id="SSF47413">
    <property type="entry name" value="lambda repressor-like DNA-binding domains"/>
    <property type="match status" value="1"/>
</dbReference>
<dbReference type="SMART" id="SM00530">
    <property type="entry name" value="HTH_XRE"/>
    <property type="match status" value="1"/>
</dbReference>
<dbReference type="InterPro" id="IPR010982">
    <property type="entry name" value="Lambda_DNA-bd_dom_sf"/>
</dbReference>
<gene>
    <name evidence="2" type="ORF">AUJ66_08060</name>
</gene>
<dbReference type="AlphaFoldDB" id="A0A1J4S957"/>
<dbReference type="Gene3D" id="1.10.260.40">
    <property type="entry name" value="lambda repressor-like DNA-binding domains"/>
    <property type="match status" value="1"/>
</dbReference>
<dbReference type="Proteomes" id="UP000182278">
    <property type="component" value="Unassembled WGS sequence"/>
</dbReference>
<comment type="caution">
    <text evidence="2">The sequence shown here is derived from an EMBL/GenBank/DDBJ whole genome shotgun (WGS) entry which is preliminary data.</text>
</comment>
<feature type="domain" description="HTH cro/C1-type" evidence="1">
    <location>
        <begin position="41"/>
        <end position="96"/>
    </location>
</feature>
<evidence type="ECO:0000313" key="2">
    <source>
        <dbReference type="EMBL" id="OIN95840.1"/>
    </source>
</evidence>
<sequence>MKKIKLQSFEEWEKKKLKDPEFVKACEEPDDDPFIETAWQLLKLREKMGLTQKEFAKKLHVPQEAIARLESPRYRGYSLQTLHKIASTFDKKLQIRFI</sequence>
<dbReference type="InterPro" id="IPR001387">
    <property type="entry name" value="Cro/C1-type_HTH"/>
</dbReference>
<name>A0A1J4S957_9BACT</name>
<dbReference type="EMBL" id="MNUO01000124">
    <property type="protein sequence ID" value="OIN95840.1"/>
    <property type="molecule type" value="Genomic_DNA"/>
</dbReference>
<dbReference type="GO" id="GO:0003677">
    <property type="term" value="F:DNA binding"/>
    <property type="evidence" value="ECO:0007669"/>
    <property type="project" value="InterPro"/>
</dbReference>
<protein>
    <recommendedName>
        <fullName evidence="1">HTH cro/C1-type domain-containing protein</fullName>
    </recommendedName>
</protein>